<gene>
    <name evidence="2" type="ORF">DNHGIG_39820</name>
</gene>
<proteinExistence type="predicted"/>
<keyword evidence="3" id="KW-1185">Reference proteome</keyword>
<feature type="compositionally biased region" description="Basic and acidic residues" evidence="1">
    <location>
        <begin position="1"/>
        <end position="15"/>
    </location>
</feature>
<dbReference type="AlphaFoldDB" id="A0AAV4LLQ3"/>
<comment type="caution">
    <text evidence="2">The sequence shown here is derived from an EMBL/GenBank/DDBJ whole genome shotgun (WGS) entry which is preliminary data.</text>
</comment>
<dbReference type="Proteomes" id="UP001057291">
    <property type="component" value="Unassembled WGS sequence"/>
</dbReference>
<name>A0AAV4LLQ3_9BACL</name>
<protein>
    <submittedName>
        <fullName evidence="2">Uncharacterized protein</fullName>
    </submittedName>
</protein>
<dbReference type="EMBL" id="BOQE01000001">
    <property type="protein sequence ID" value="GIM48433.1"/>
    <property type="molecule type" value="Genomic_DNA"/>
</dbReference>
<accession>A0AAV4LLQ3</accession>
<feature type="region of interest" description="Disordered" evidence="1">
    <location>
        <begin position="1"/>
        <end position="24"/>
    </location>
</feature>
<reference evidence="2" key="1">
    <citation type="journal article" date="2023" name="Int. J. Syst. Evol. Microbiol.">
        <title>Collibacillus ludicampi gen. nov., sp. nov., a new soil bacterium of the family Alicyclobacillaceae.</title>
        <authorList>
            <person name="Jojima T."/>
            <person name="Ioku Y."/>
            <person name="Fukuta Y."/>
            <person name="Shirasaka N."/>
            <person name="Matsumura Y."/>
            <person name="Mori M."/>
        </authorList>
    </citation>
    <scope>NUCLEOTIDE SEQUENCE</scope>
    <source>
        <strain evidence="2">TP075</strain>
    </source>
</reference>
<evidence type="ECO:0000313" key="2">
    <source>
        <dbReference type="EMBL" id="GIM48433.1"/>
    </source>
</evidence>
<dbReference type="RefSeq" id="WP_282201309.1">
    <property type="nucleotide sequence ID" value="NZ_BOQE01000001.1"/>
</dbReference>
<organism evidence="2 3">
    <name type="scientific">Collibacillus ludicampi</name>
    <dbReference type="NCBI Taxonomy" id="2771369"/>
    <lineage>
        <taxon>Bacteria</taxon>
        <taxon>Bacillati</taxon>
        <taxon>Bacillota</taxon>
        <taxon>Bacilli</taxon>
        <taxon>Bacillales</taxon>
        <taxon>Alicyclobacillaceae</taxon>
        <taxon>Collibacillus</taxon>
    </lineage>
</organism>
<sequence>MGNEPRDDIPTDRRRTTPTRRHAPEVVREKGVYEETGEVAKVLNVEVGDGLQRFPKRETAKKVADELKDRYQEARIEQEKTGFVV</sequence>
<evidence type="ECO:0000313" key="3">
    <source>
        <dbReference type="Proteomes" id="UP001057291"/>
    </source>
</evidence>
<evidence type="ECO:0000256" key="1">
    <source>
        <dbReference type="SAM" id="MobiDB-lite"/>
    </source>
</evidence>